<organism evidence="1 2">
    <name type="scientific">Cajanus cajan</name>
    <name type="common">Pigeon pea</name>
    <name type="synonym">Cajanus indicus</name>
    <dbReference type="NCBI Taxonomy" id="3821"/>
    <lineage>
        <taxon>Eukaryota</taxon>
        <taxon>Viridiplantae</taxon>
        <taxon>Streptophyta</taxon>
        <taxon>Embryophyta</taxon>
        <taxon>Tracheophyta</taxon>
        <taxon>Spermatophyta</taxon>
        <taxon>Magnoliopsida</taxon>
        <taxon>eudicotyledons</taxon>
        <taxon>Gunneridae</taxon>
        <taxon>Pentapetalae</taxon>
        <taxon>rosids</taxon>
        <taxon>fabids</taxon>
        <taxon>Fabales</taxon>
        <taxon>Fabaceae</taxon>
        <taxon>Papilionoideae</taxon>
        <taxon>50 kb inversion clade</taxon>
        <taxon>NPAAA clade</taxon>
        <taxon>indigoferoid/millettioid clade</taxon>
        <taxon>Phaseoleae</taxon>
        <taxon>Cajanus</taxon>
    </lineage>
</organism>
<dbReference type="EMBL" id="AGCT01020874">
    <property type="protein sequence ID" value="KYP77388.1"/>
    <property type="molecule type" value="Genomic_DNA"/>
</dbReference>
<dbReference type="Proteomes" id="UP000075243">
    <property type="component" value="Unassembled WGS sequence"/>
</dbReference>
<sequence length="60" mass="6432">MTGDPSKFSSLKLKHEGYVTYGDNKGNMLGCGNAGNYSSTTLIENLLLVEGLKHNLLSIS</sequence>
<comment type="caution">
    <text evidence="1">The sequence shown here is derived from an EMBL/GenBank/DDBJ whole genome shotgun (WGS) entry which is preliminary data.</text>
</comment>
<gene>
    <name evidence="1" type="ORF">KK1_049663</name>
</gene>
<dbReference type="Gramene" id="C.cajan_48402.t">
    <property type="protein sequence ID" value="C.cajan_48402.t.cds1"/>
    <property type="gene ID" value="C.cajan_48402"/>
</dbReference>
<proteinExistence type="predicted"/>
<name>A0A151UDS7_CAJCA</name>
<evidence type="ECO:0000313" key="2">
    <source>
        <dbReference type="Proteomes" id="UP000075243"/>
    </source>
</evidence>
<reference evidence="1" key="1">
    <citation type="journal article" date="2012" name="Nat. Biotechnol.">
        <title>Draft genome sequence of pigeonpea (Cajanus cajan), an orphan legume crop of resource-poor farmers.</title>
        <authorList>
            <person name="Varshney R.K."/>
            <person name="Chen W."/>
            <person name="Li Y."/>
            <person name="Bharti A.K."/>
            <person name="Saxena R.K."/>
            <person name="Schlueter J.A."/>
            <person name="Donoghue M.T."/>
            <person name="Azam S."/>
            <person name="Fan G."/>
            <person name="Whaley A.M."/>
            <person name="Farmer A.D."/>
            <person name="Sheridan J."/>
            <person name="Iwata A."/>
            <person name="Tuteja R."/>
            <person name="Penmetsa R.V."/>
            <person name="Wu W."/>
            <person name="Upadhyaya H.D."/>
            <person name="Yang S.P."/>
            <person name="Shah T."/>
            <person name="Saxena K.B."/>
            <person name="Michael T."/>
            <person name="McCombie W.R."/>
            <person name="Yang B."/>
            <person name="Zhang G."/>
            <person name="Yang H."/>
            <person name="Wang J."/>
            <person name="Spillane C."/>
            <person name="Cook D.R."/>
            <person name="May G.D."/>
            <person name="Xu X."/>
            <person name="Jackson S.A."/>
        </authorList>
    </citation>
    <scope>NUCLEOTIDE SEQUENCE [LARGE SCALE GENOMIC DNA]</scope>
</reference>
<protein>
    <recommendedName>
        <fullName evidence="3">Retrovirus-related Pol polyprotein from transposon TNT 1-94</fullName>
    </recommendedName>
</protein>
<keyword evidence="2" id="KW-1185">Reference proteome</keyword>
<dbReference type="AlphaFoldDB" id="A0A151UDS7"/>
<accession>A0A151UDS7</accession>
<evidence type="ECO:0000313" key="1">
    <source>
        <dbReference type="EMBL" id="KYP77388.1"/>
    </source>
</evidence>
<evidence type="ECO:0008006" key="3">
    <source>
        <dbReference type="Google" id="ProtNLM"/>
    </source>
</evidence>